<dbReference type="PANTHER" id="PTHR18968:SF13">
    <property type="entry name" value="ACETOLACTATE SYNTHASE CATALYTIC SUBUNIT, MITOCHONDRIAL"/>
    <property type="match status" value="1"/>
</dbReference>
<evidence type="ECO:0000256" key="2">
    <source>
        <dbReference type="ARBA" id="ARBA00007812"/>
    </source>
</evidence>
<comment type="similarity">
    <text evidence="2">Belongs to the TPP enzyme family.</text>
</comment>
<evidence type="ECO:0000256" key="1">
    <source>
        <dbReference type="ARBA" id="ARBA00001964"/>
    </source>
</evidence>
<reference evidence="7" key="1">
    <citation type="submission" date="2012-11" db="EMBL/GenBank/DDBJ databases">
        <authorList>
            <person name="Lucero-Rivera Y.E."/>
            <person name="Tovar-Ramirez D."/>
        </authorList>
    </citation>
    <scope>NUCLEOTIDE SEQUENCE [LARGE SCALE GENOMIC DNA]</scope>
    <source>
        <strain evidence="7">Araruama</strain>
    </source>
</reference>
<dbReference type="AlphaFoldDB" id="A0A1V1PD98"/>
<proteinExistence type="inferred from homology"/>
<dbReference type="SUPFAM" id="SSF52518">
    <property type="entry name" value="Thiamin diphosphate-binding fold (THDP-binding)"/>
    <property type="match status" value="1"/>
</dbReference>
<evidence type="ECO:0000256" key="3">
    <source>
        <dbReference type="ARBA" id="ARBA00023052"/>
    </source>
</evidence>
<dbReference type="GO" id="GO:0009097">
    <property type="term" value="P:isoleucine biosynthetic process"/>
    <property type="evidence" value="ECO:0007669"/>
    <property type="project" value="TreeGrafter"/>
</dbReference>
<comment type="caution">
    <text evidence="6">The sequence shown here is derived from an EMBL/GenBank/DDBJ whole genome shotgun (WGS) entry which is preliminary data.</text>
</comment>
<dbReference type="EMBL" id="ATBP01000102">
    <property type="protein sequence ID" value="ETR72892.1"/>
    <property type="molecule type" value="Genomic_DNA"/>
</dbReference>
<dbReference type="GO" id="GO:0050660">
    <property type="term" value="F:flavin adenine dinucleotide binding"/>
    <property type="evidence" value="ECO:0007669"/>
    <property type="project" value="TreeGrafter"/>
</dbReference>
<evidence type="ECO:0000313" key="7">
    <source>
        <dbReference type="Proteomes" id="UP000189670"/>
    </source>
</evidence>
<accession>A0A1V1PD98</accession>
<dbReference type="Gene3D" id="3.40.50.970">
    <property type="match status" value="1"/>
</dbReference>
<feature type="domain" description="Thiamine pyrophosphate enzyme TPP-binding" evidence="5">
    <location>
        <begin position="148"/>
        <end position="289"/>
    </location>
</feature>
<dbReference type="PANTHER" id="PTHR18968">
    <property type="entry name" value="THIAMINE PYROPHOSPHATE ENZYMES"/>
    <property type="match status" value="1"/>
</dbReference>
<dbReference type="GO" id="GO:0009099">
    <property type="term" value="P:L-valine biosynthetic process"/>
    <property type="evidence" value="ECO:0007669"/>
    <property type="project" value="TreeGrafter"/>
</dbReference>
<dbReference type="InterPro" id="IPR012000">
    <property type="entry name" value="Thiamin_PyroP_enz_cen_dom"/>
</dbReference>
<evidence type="ECO:0000259" key="4">
    <source>
        <dbReference type="Pfam" id="PF00205"/>
    </source>
</evidence>
<organism evidence="6 7">
    <name type="scientific">Candidatus Magnetoglobus multicellularis str. Araruama</name>
    <dbReference type="NCBI Taxonomy" id="890399"/>
    <lineage>
        <taxon>Bacteria</taxon>
        <taxon>Pseudomonadati</taxon>
        <taxon>Thermodesulfobacteriota</taxon>
        <taxon>Desulfobacteria</taxon>
        <taxon>Desulfobacterales</taxon>
        <taxon>Desulfobacteraceae</taxon>
        <taxon>Candidatus Magnetoglobus</taxon>
    </lineage>
</organism>
<feature type="domain" description="Thiamine pyrophosphate enzyme central" evidence="4">
    <location>
        <begin position="1"/>
        <end position="88"/>
    </location>
</feature>
<protein>
    <submittedName>
        <fullName evidence="6">Acetolactate synthase I/II/III large subunit</fullName>
    </submittedName>
</protein>
<dbReference type="InterPro" id="IPR029061">
    <property type="entry name" value="THDP-binding"/>
</dbReference>
<dbReference type="InterPro" id="IPR045229">
    <property type="entry name" value="TPP_enz"/>
</dbReference>
<dbReference type="SUPFAM" id="SSF52467">
    <property type="entry name" value="DHS-like NAD/FAD-binding domain"/>
    <property type="match status" value="1"/>
</dbReference>
<dbReference type="GO" id="GO:0003984">
    <property type="term" value="F:acetolactate synthase activity"/>
    <property type="evidence" value="ECO:0007669"/>
    <property type="project" value="TreeGrafter"/>
</dbReference>
<dbReference type="Proteomes" id="UP000189670">
    <property type="component" value="Unassembled WGS sequence"/>
</dbReference>
<dbReference type="GO" id="GO:0000287">
    <property type="term" value="F:magnesium ion binding"/>
    <property type="evidence" value="ECO:0007669"/>
    <property type="project" value="InterPro"/>
</dbReference>
<dbReference type="InterPro" id="IPR011766">
    <property type="entry name" value="TPP_enzyme_TPP-bd"/>
</dbReference>
<dbReference type="Pfam" id="PF02775">
    <property type="entry name" value="TPP_enzyme_C"/>
    <property type="match status" value="1"/>
</dbReference>
<dbReference type="GO" id="GO:0030976">
    <property type="term" value="F:thiamine pyrophosphate binding"/>
    <property type="evidence" value="ECO:0007669"/>
    <property type="project" value="InterPro"/>
</dbReference>
<sequence length="300" mass="33436">MAKGVLPDNHYLNISWGGCKYGKVKSFLQQADVALVIGSSLDDSDAGRFSLSFPDQLIQIDITNENMNREYSVSVALTGDAKTILTQLLSVIKQYPKQSNVSRHDTIADDKQKSIQEKQSTLAWQYMNAIQNAISQQTIIFSDPTWVNGWAVYFLERQFPNTFHCTRNFCGLGFSFPAALGARLAYPNSQVMAIIGDGGFLFSQAELATAVQYQLNIITIIFNDQGFGAIKRRQHNAYKRTVGVDLPSPDFVKMAEAFGAIGIRLTSPDKLYTYLTNAWNYKKPVIIEIPLDNNDPGINI</sequence>
<dbReference type="PROSITE" id="PS51257">
    <property type="entry name" value="PROKAR_LIPOPROTEIN"/>
    <property type="match status" value="1"/>
</dbReference>
<evidence type="ECO:0000313" key="6">
    <source>
        <dbReference type="EMBL" id="ETR72892.1"/>
    </source>
</evidence>
<dbReference type="Gene3D" id="3.40.50.1220">
    <property type="entry name" value="TPP-binding domain"/>
    <property type="match status" value="1"/>
</dbReference>
<dbReference type="Pfam" id="PF00205">
    <property type="entry name" value="TPP_enzyme_M"/>
    <property type="match status" value="1"/>
</dbReference>
<evidence type="ECO:0000259" key="5">
    <source>
        <dbReference type="Pfam" id="PF02775"/>
    </source>
</evidence>
<dbReference type="InterPro" id="IPR000399">
    <property type="entry name" value="TPP-bd_CS"/>
</dbReference>
<gene>
    <name evidence="6" type="ORF">OMM_01357</name>
</gene>
<keyword evidence="3" id="KW-0786">Thiamine pyrophosphate</keyword>
<comment type="cofactor">
    <cofactor evidence="1">
        <name>thiamine diphosphate</name>
        <dbReference type="ChEBI" id="CHEBI:58937"/>
    </cofactor>
</comment>
<dbReference type="InterPro" id="IPR029035">
    <property type="entry name" value="DHS-like_NAD/FAD-binding_dom"/>
</dbReference>
<dbReference type="CDD" id="cd00568">
    <property type="entry name" value="TPP_enzymes"/>
    <property type="match status" value="1"/>
</dbReference>
<dbReference type="PROSITE" id="PS00187">
    <property type="entry name" value="TPP_ENZYMES"/>
    <property type="match status" value="1"/>
</dbReference>
<dbReference type="GO" id="GO:0005948">
    <property type="term" value="C:acetolactate synthase complex"/>
    <property type="evidence" value="ECO:0007669"/>
    <property type="project" value="TreeGrafter"/>
</dbReference>
<name>A0A1V1PD98_9BACT</name>